<evidence type="ECO:0000256" key="6">
    <source>
        <dbReference type="ARBA" id="ARBA00023136"/>
    </source>
</evidence>
<evidence type="ECO:0000313" key="9">
    <source>
        <dbReference type="EnsemblMetazoa" id="CapteP120968"/>
    </source>
</evidence>
<dbReference type="EMBL" id="AMQN01045770">
    <property type="status" value="NOT_ANNOTATED_CDS"/>
    <property type="molecule type" value="Genomic_DNA"/>
</dbReference>
<evidence type="ECO:0000256" key="5">
    <source>
        <dbReference type="ARBA" id="ARBA00022989"/>
    </source>
</evidence>
<reference evidence="10" key="1">
    <citation type="submission" date="2012-12" db="EMBL/GenBank/DDBJ databases">
        <authorList>
            <person name="Hellsten U."/>
            <person name="Grimwood J."/>
            <person name="Chapman J.A."/>
            <person name="Shapiro H."/>
            <person name="Aerts A."/>
            <person name="Otillar R.P."/>
            <person name="Terry A.Y."/>
            <person name="Boore J.L."/>
            <person name="Simakov O."/>
            <person name="Marletaz F."/>
            <person name="Cho S.-J."/>
            <person name="Edsinger-Gonzales E."/>
            <person name="Havlak P."/>
            <person name="Kuo D.-H."/>
            <person name="Larsson T."/>
            <person name="Lv J."/>
            <person name="Arendt D."/>
            <person name="Savage R."/>
            <person name="Osoegawa K."/>
            <person name="de Jong P."/>
            <person name="Lindberg D.R."/>
            <person name="Seaver E.C."/>
            <person name="Weisblat D.A."/>
            <person name="Putnam N.H."/>
            <person name="Grigoriev I.V."/>
            <person name="Rokhsar D.S."/>
        </authorList>
    </citation>
    <scope>NUCLEOTIDE SEQUENCE</scope>
    <source>
        <strain evidence="10">I ESC-2004</strain>
    </source>
</reference>
<evidence type="ECO:0000259" key="7">
    <source>
        <dbReference type="Pfam" id="PF02470"/>
    </source>
</evidence>
<organism evidence="8">
    <name type="scientific">Capitella teleta</name>
    <name type="common">Polychaete worm</name>
    <dbReference type="NCBI Taxonomy" id="283909"/>
    <lineage>
        <taxon>Eukaryota</taxon>
        <taxon>Metazoa</taxon>
        <taxon>Spiralia</taxon>
        <taxon>Lophotrochozoa</taxon>
        <taxon>Annelida</taxon>
        <taxon>Polychaeta</taxon>
        <taxon>Sedentaria</taxon>
        <taxon>Scolecida</taxon>
        <taxon>Capitellidae</taxon>
        <taxon>Capitella</taxon>
    </lineage>
</organism>
<sequence>LMRKGVHFWLVEPKLGLARTANLETLITGPYIKAEMPAVPGPKATRFTGLHREPDDIPKVKGLVIELASESLGSIQRGSPVYYRDVPVGEVTGYRLANPANQVIIIINIEDRYRRLISSDSRFWNVSGINIDVGLFQGTSIRAESLEALLAGGIAFATPKKPQKPVKPGHRFALAGEPKKSWLLWRPEIWLH</sequence>
<keyword evidence="3" id="KW-0997">Cell inner membrane</keyword>
<feature type="domain" description="Mce/MlaD" evidence="7">
    <location>
        <begin position="65"/>
        <end position="122"/>
    </location>
</feature>
<evidence type="ECO:0000313" key="8">
    <source>
        <dbReference type="EMBL" id="ELU02958.1"/>
    </source>
</evidence>
<comment type="subcellular location">
    <subcellularLocation>
        <location evidence="1">Cell inner membrane</location>
    </subcellularLocation>
</comment>
<dbReference type="InterPro" id="IPR003399">
    <property type="entry name" value="Mce/MlaD"/>
</dbReference>
<evidence type="ECO:0000313" key="10">
    <source>
        <dbReference type="Proteomes" id="UP000014760"/>
    </source>
</evidence>
<evidence type="ECO:0000256" key="3">
    <source>
        <dbReference type="ARBA" id="ARBA00022519"/>
    </source>
</evidence>
<evidence type="ECO:0000256" key="2">
    <source>
        <dbReference type="ARBA" id="ARBA00022475"/>
    </source>
</evidence>
<keyword evidence="4" id="KW-0812">Transmembrane</keyword>
<keyword evidence="10" id="KW-1185">Reference proteome</keyword>
<dbReference type="Proteomes" id="UP000014760">
    <property type="component" value="Unassembled WGS sequence"/>
</dbReference>
<accession>R7UGQ2</accession>
<name>R7UGQ2_CAPTE</name>
<dbReference type="Pfam" id="PF02470">
    <property type="entry name" value="MlaD"/>
    <property type="match status" value="1"/>
</dbReference>
<dbReference type="EnsemblMetazoa" id="CapteT120968">
    <property type="protein sequence ID" value="CapteP120968"/>
    <property type="gene ID" value="CapteG120968"/>
</dbReference>
<dbReference type="OMA" id="NDATGIE"/>
<proteinExistence type="predicted"/>
<feature type="non-terminal residue" evidence="8">
    <location>
        <position position="1"/>
    </location>
</feature>
<dbReference type="PANTHER" id="PTHR30462:SF0">
    <property type="entry name" value="INTERMEMBRANE TRANSPORT PROTEIN YEBT"/>
    <property type="match status" value="1"/>
</dbReference>
<dbReference type="HOGENOM" id="CLU_018765_0_1_1"/>
<protein>
    <recommendedName>
        <fullName evidence="7">Mce/MlaD domain-containing protein</fullName>
    </recommendedName>
</protein>
<dbReference type="EMBL" id="KB303607">
    <property type="protein sequence ID" value="ELU02958.1"/>
    <property type="molecule type" value="Genomic_DNA"/>
</dbReference>
<dbReference type="OrthoDB" id="10064023at2759"/>
<dbReference type="PANTHER" id="PTHR30462">
    <property type="entry name" value="INTERMEMBRANE TRANSPORT PROTEIN PQIB-RELATED"/>
    <property type="match status" value="1"/>
</dbReference>
<evidence type="ECO:0000256" key="4">
    <source>
        <dbReference type="ARBA" id="ARBA00022692"/>
    </source>
</evidence>
<reference evidence="8 10" key="2">
    <citation type="journal article" date="2013" name="Nature">
        <title>Insights into bilaterian evolution from three spiralian genomes.</title>
        <authorList>
            <person name="Simakov O."/>
            <person name="Marletaz F."/>
            <person name="Cho S.J."/>
            <person name="Edsinger-Gonzales E."/>
            <person name="Havlak P."/>
            <person name="Hellsten U."/>
            <person name="Kuo D.H."/>
            <person name="Larsson T."/>
            <person name="Lv J."/>
            <person name="Arendt D."/>
            <person name="Savage R."/>
            <person name="Osoegawa K."/>
            <person name="de Jong P."/>
            <person name="Grimwood J."/>
            <person name="Chapman J.A."/>
            <person name="Shapiro H."/>
            <person name="Aerts A."/>
            <person name="Otillar R.P."/>
            <person name="Terry A.Y."/>
            <person name="Boore J.L."/>
            <person name="Grigoriev I.V."/>
            <person name="Lindberg D.R."/>
            <person name="Seaver E.C."/>
            <person name="Weisblat D.A."/>
            <person name="Putnam N.H."/>
            <person name="Rokhsar D.S."/>
        </authorList>
    </citation>
    <scope>NUCLEOTIDE SEQUENCE</scope>
    <source>
        <strain evidence="8 10">I ESC-2004</strain>
    </source>
</reference>
<dbReference type="GO" id="GO:0005886">
    <property type="term" value="C:plasma membrane"/>
    <property type="evidence" value="ECO:0007669"/>
    <property type="project" value="UniProtKB-SubCell"/>
</dbReference>
<keyword evidence="6" id="KW-0472">Membrane</keyword>
<dbReference type="AlphaFoldDB" id="R7UGQ2"/>
<gene>
    <name evidence="8" type="ORF">CAPTEDRAFT_120968</name>
</gene>
<dbReference type="InterPro" id="IPR051800">
    <property type="entry name" value="PqiA-PqiB_transport"/>
</dbReference>
<reference evidence="9" key="3">
    <citation type="submission" date="2015-06" db="UniProtKB">
        <authorList>
            <consortium name="EnsemblMetazoa"/>
        </authorList>
    </citation>
    <scope>IDENTIFICATION</scope>
</reference>
<keyword evidence="2" id="KW-1003">Cell membrane</keyword>
<evidence type="ECO:0000256" key="1">
    <source>
        <dbReference type="ARBA" id="ARBA00004533"/>
    </source>
</evidence>
<keyword evidence="5" id="KW-1133">Transmembrane helix</keyword>